<dbReference type="PROSITE" id="PS00198">
    <property type="entry name" value="4FE4S_FER_1"/>
    <property type="match status" value="1"/>
</dbReference>
<dbReference type="Pfam" id="PF00037">
    <property type="entry name" value="Fer4"/>
    <property type="match status" value="1"/>
</dbReference>
<keyword evidence="3" id="KW-1185">Reference proteome</keyword>
<sequence>MPVTIDTEKCGKIENCLGEGLCIKLCEQGALIEKEGDVILISENCDDCDLCIQNCPNQAISKDDKLCNIIVEKI</sequence>
<dbReference type="Gene3D" id="3.30.70.20">
    <property type="match status" value="1"/>
</dbReference>
<dbReference type="AlphaFoldDB" id="A0A8T5V0I3"/>
<evidence type="ECO:0000313" key="3">
    <source>
        <dbReference type="Proteomes" id="UP000825933"/>
    </source>
</evidence>
<dbReference type="PROSITE" id="PS51379">
    <property type="entry name" value="4FE4S_FER_2"/>
    <property type="match status" value="1"/>
</dbReference>
<dbReference type="InterPro" id="IPR017896">
    <property type="entry name" value="4Fe4S_Fe-S-bd"/>
</dbReference>
<dbReference type="EMBL" id="JAIOUQ010000003">
    <property type="protein sequence ID" value="MBZ2165195.1"/>
    <property type="molecule type" value="Genomic_DNA"/>
</dbReference>
<gene>
    <name evidence="2" type="ORF">K8N75_03940</name>
</gene>
<evidence type="ECO:0000259" key="1">
    <source>
        <dbReference type="PROSITE" id="PS51379"/>
    </source>
</evidence>
<comment type="caution">
    <text evidence="2">The sequence shown here is derived from an EMBL/GenBank/DDBJ whole genome shotgun (WGS) entry which is preliminary data.</text>
</comment>
<dbReference type="RefSeq" id="WP_223790816.1">
    <property type="nucleotide sequence ID" value="NZ_JAIOUQ010000003.1"/>
</dbReference>
<dbReference type="InterPro" id="IPR017900">
    <property type="entry name" value="4Fe4S_Fe_S_CS"/>
</dbReference>
<dbReference type="SUPFAM" id="SSF54862">
    <property type="entry name" value="4Fe-4S ferredoxins"/>
    <property type="match status" value="1"/>
</dbReference>
<feature type="domain" description="4Fe-4S ferredoxin-type" evidence="1">
    <location>
        <begin position="36"/>
        <end position="65"/>
    </location>
</feature>
<reference evidence="3" key="1">
    <citation type="journal article" date="2022" name="Microbiol. Resour. Announc.">
        <title>Draft Genome Sequence of a Methanogenic Archaeon from West Spitsbergen Permafrost.</title>
        <authorList>
            <person name="Trubitsyn V."/>
            <person name="Rivkina E."/>
            <person name="Shcherbakova V."/>
        </authorList>
    </citation>
    <scope>NUCLEOTIDE SEQUENCE [LARGE SCALE GENOMIC DNA]</scope>
    <source>
        <strain evidence="3">VT</strain>
    </source>
</reference>
<accession>A0A8T5V0I3</accession>
<dbReference type="GO" id="GO:0016491">
    <property type="term" value="F:oxidoreductase activity"/>
    <property type="evidence" value="ECO:0007669"/>
    <property type="project" value="UniProtKB-ARBA"/>
</dbReference>
<organism evidence="2 3">
    <name type="scientific">Methanobacterium spitsbergense</name>
    <dbReference type="NCBI Taxonomy" id="2874285"/>
    <lineage>
        <taxon>Archaea</taxon>
        <taxon>Methanobacteriati</taxon>
        <taxon>Methanobacteriota</taxon>
        <taxon>Methanomada group</taxon>
        <taxon>Methanobacteria</taxon>
        <taxon>Methanobacteriales</taxon>
        <taxon>Methanobacteriaceae</taxon>
        <taxon>Methanobacterium</taxon>
    </lineage>
</organism>
<protein>
    <submittedName>
        <fullName evidence="2">4Fe-4S binding protein</fullName>
    </submittedName>
</protein>
<name>A0A8T5V0I3_9EURY</name>
<proteinExistence type="predicted"/>
<evidence type="ECO:0000313" key="2">
    <source>
        <dbReference type="EMBL" id="MBZ2165195.1"/>
    </source>
</evidence>
<dbReference type="Proteomes" id="UP000825933">
    <property type="component" value="Unassembled WGS sequence"/>
</dbReference>